<dbReference type="NCBIfam" id="TIGR02523">
    <property type="entry name" value="type_IV_pilV"/>
    <property type="match status" value="1"/>
</dbReference>
<keyword evidence="1" id="KW-0812">Transmembrane</keyword>
<evidence type="ECO:0000256" key="1">
    <source>
        <dbReference type="SAM" id="Phobius"/>
    </source>
</evidence>
<dbReference type="InterPro" id="IPR013362">
    <property type="entry name" value="Pilus_4_PilV"/>
</dbReference>
<dbReference type="KEGG" id="mpq:ABA45_13985"/>
<accession>A0A0H4I5H9</accession>
<feature type="transmembrane region" description="Helical" evidence="1">
    <location>
        <begin position="12"/>
        <end position="36"/>
    </location>
</feature>
<evidence type="ECO:0000313" key="3">
    <source>
        <dbReference type="Proteomes" id="UP000036406"/>
    </source>
</evidence>
<keyword evidence="3" id="KW-1185">Reference proteome</keyword>
<dbReference type="PATRIC" id="fig|330734.3.peg.2937"/>
<dbReference type="Proteomes" id="UP000036406">
    <property type="component" value="Chromosome"/>
</dbReference>
<evidence type="ECO:0000313" key="2">
    <source>
        <dbReference type="EMBL" id="AKO54381.1"/>
    </source>
</evidence>
<gene>
    <name evidence="2" type="ORF">ABA45_13985</name>
</gene>
<dbReference type="RefSeq" id="WP_048389104.1">
    <property type="nucleotide sequence ID" value="NZ_CP011494.1"/>
</dbReference>
<keyword evidence="1" id="KW-1133">Transmembrane helix</keyword>
<reference evidence="2 3" key="1">
    <citation type="submission" date="2015-05" db="EMBL/GenBank/DDBJ databases">
        <title>Complete genome of Marinobacter psychrophilus strain 20041T isolated from sea-ice of the Canadian Basin.</title>
        <authorList>
            <person name="Song L."/>
            <person name="Ren L."/>
            <person name="Yu Y."/>
            <person name="Wang X."/>
        </authorList>
    </citation>
    <scope>NUCLEOTIDE SEQUENCE [LARGE SCALE GENOMIC DNA]</scope>
    <source>
        <strain evidence="2 3">20041</strain>
    </source>
</reference>
<evidence type="ECO:0008006" key="4">
    <source>
        <dbReference type="Google" id="ProtNLM"/>
    </source>
</evidence>
<sequence length="185" mass="19930">MNHHPQSGAFLIEVMVATLLLSFGVLPLIATMTFAVQMPKLAGYRATAVNLASNYVERMRANPANPASPVSLFPYSEKPSSYDGTQADISAPSLSLCNYPDCNVDTMLIRDVYEMQVAARRELPAGGIVVSCDAGDCSNGIGNLWVMWQEPDSFDALSPSSSDNCPTGVASTDPNPRCLYVRFTL</sequence>
<keyword evidence="1" id="KW-0472">Membrane</keyword>
<protein>
    <recommendedName>
        <fullName evidence="4">Type IV pilus modification protein PilV</fullName>
    </recommendedName>
</protein>
<dbReference type="AlphaFoldDB" id="A0A0H4I5H9"/>
<name>A0A0H4I5H9_9GAMM</name>
<proteinExistence type="predicted"/>
<dbReference type="EMBL" id="CP011494">
    <property type="protein sequence ID" value="AKO54381.1"/>
    <property type="molecule type" value="Genomic_DNA"/>
</dbReference>
<organism evidence="2 3">
    <name type="scientific">Marinobacter psychrophilus</name>
    <dbReference type="NCBI Taxonomy" id="330734"/>
    <lineage>
        <taxon>Bacteria</taxon>
        <taxon>Pseudomonadati</taxon>
        <taxon>Pseudomonadota</taxon>
        <taxon>Gammaproteobacteria</taxon>
        <taxon>Pseudomonadales</taxon>
        <taxon>Marinobacteraceae</taxon>
        <taxon>Marinobacter</taxon>
    </lineage>
</organism>
<dbReference type="STRING" id="330734.ABA45_13985"/>